<dbReference type="PANTHER" id="PTHR33437:SF2">
    <property type="entry name" value="OS06G0361200 PROTEIN"/>
    <property type="match status" value="1"/>
</dbReference>
<dbReference type="PANTHER" id="PTHR33437">
    <property type="entry name" value="OS06G0361200 PROTEIN"/>
    <property type="match status" value="1"/>
</dbReference>
<reference evidence="2" key="1">
    <citation type="submission" date="2020-05" db="EMBL/GenBank/DDBJ databases">
        <title>WGS assembly of Panicum virgatum.</title>
        <authorList>
            <person name="Lovell J.T."/>
            <person name="Jenkins J."/>
            <person name="Shu S."/>
            <person name="Juenger T.E."/>
            <person name="Schmutz J."/>
        </authorList>
    </citation>
    <scope>NUCLEOTIDE SEQUENCE</scope>
    <source>
        <strain evidence="2">AP13</strain>
    </source>
</reference>
<feature type="compositionally biased region" description="Polar residues" evidence="1">
    <location>
        <begin position="293"/>
        <end position="311"/>
    </location>
</feature>
<name>A0A8T0PH15_PANVG</name>
<evidence type="ECO:0000313" key="3">
    <source>
        <dbReference type="Proteomes" id="UP000823388"/>
    </source>
</evidence>
<evidence type="ECO:0000256" key="1">
    <source>
        <dbReference type="SAM" id="MobiDB-lite"/>
    </source>
</evidence>
<proteinExistence type="predicted"/>
<feature type="region of interest" description="Disordered" evidence="1">
    <location>
        <begin position="96"/>
        <end position="181"/>
    </location>
</feature>
<feature type="compositionally biased region" description="Low complexity" evidence="1">
    <location>
        <begin position="103"/>
        <end position="122"/>
    </location>
</feature>
<dbReference type="AlphaFoldDB" id="A0A8T0PH15"/>
<comment type="caution">
    <text evidence="2">The sequence shown here is derived from an EMBL/GenBank/DDBJ whole genome shotgun (WGS) entry which is preliminary data.</text>
</comment>
<feature type="compositionally biased region" description="Low complexity" evidence="1">
    <location>
        <begin position="134"/>
        <end position="150"/>
    </location>
</feature>
<accession>A0A8T0PH15</accession>
<feature type="region of interest" description="Disordered" evidence="1">
    <location>
        <begin position="293"/>
        <end position="318"/>
    </location>
</feature>
<evidence type="ECO:0000313" key="2">
    <source>
        <dbReference type="EMBL" id="KAG2561607.1"/>
    </source>
</evidence>
<dbReference type="Proteomes" id="UP000823388">
    <property type="component" value="Chromosome 8K"/>
</dbReference>
<keyword evidence="3" id="KW-1185">Reference proteome</keyword>
<organism evidence="2 3">
    <name type="scientific">Panicum virgatum</name>
    <name type="common">Blackwell switchgrass</name>
    <dbReference type="NCBI Taxonomy" id="38727"/>
    <lineage>
        <taxon>Eukaryota</taxon>
        <taxon>Viridiplantae</taxon>
        <taxon>Streptophyta</taxon>
        <taxon>Embryophyta</taxon>
        <taxon>Tracheophyta</taxon>
        <taxon>Spermatophyta</taxon>
        <taxon>Magnoliopsida</taxon>
        <taxon>Liliopsida</taxon>
        <taxon>Poales</taxon>
        <taxon>Poaceae</taxon>
        <taxon>PACMAD clade</taxon>
        <taxon>Panicoideae</taxon>
        <taxon>Panicodae</taxon>
        <taxon>Paniceae</taxon>
        <taxon>Panicinae</taxon>
        <taxon>Panicum</taxon>
        <taxon>Panicum sect. Hiantes</taxon>
    </lineage>
</organism>
<dbReference type="EMBL" id="CM029051">
    <property type="protein sequence ID" value="KAG2561607.1"/>
    <property type="molecule type" value="Genomic_DNA"/>
</dbReference>
<protein>
    <submittedName>
        <fullName evidence="2">Uncharacterized protein</fullName>
    </submittedName>
</protein>
<gene>
    <name evidence="2" type="ORF">PVAP13_8KG207800</name>
</gene>
<feature type="non-terminal residue" evidence="2">
    <location>
        <position position="342"/>
    </location>
</feature>
<sequence>MAGRVQDFIMIHIGSMWIDVPMGPLQASDNAGSLRTTAASLVAVAHEQEVNSKLKEGFTPVLSKSAKRRARRAAAAKRATASKECTVIVRTATSSCPVPPGFSRPSSYRPPSHPVRPSSRHPTLGEWPIRVTHAAPTKSSAPPSKATSSPILTKTLREGSLKPALSIPSAASGKATSKVTSSIPREGAVQFDQPRCSQPLVIGKDMAVENIHQQQFKNKGKAVAMECATSSSESESSSIKSQLRVEAPEFTPSSVYNSGGVELKCELRWQGINMSLNDIKKGHVDPTAVLSDPISSETTLQRPSAQSSLSPNKPRRQQHVVREAWDNFSNTVDAMSDTQRSF</sequence>